<feature type="region of interest" description="Disordered" evidence="14">
    <location>
        <begin position="23"/>
        <end position="48"/>
    </location>
</feature>
<evidence type="ECO:0000256" key="2">
    <source>
        <dbReference type="ARBA" id="ARBA00004529"/>
    </source>
</evidence>
<keyword evidence="5" id="KW-1017">Isopeptide bond</keyword>
<keyword evidence="7" id="KW-0832">Ubl conjugation</keyword>
<evidence type="ECO:0000256" key="9">
    <source>
        <dbReference type="ARBA" id="ARBA00023054"/>
    </source>
</evidence>
<evidence type="ECO:0000313" key="16">
    <source>
        <dbReference type="Proteomes" id="UP000325902"/>
    </source>
</evidence>
<evidence type="ECO:0000256" key="3">
    <source>
        <dbReference type="ARBA" id="ARBA00004657"/>
    </source>
</evidence>
<keyword evidence="8" id="KW-0007">Acetylation</keyword>
<dbReference type="PANTHER" id="PTHR13034">
    <property type="entry name" value="DYNACTIN P62 SUBUNIT"/>
    <property type="match status" value="1"/>
</dbReference>
<dbReference type="AlphaFoldDB" id="A0A5N5D6E8"/>
<comment type="caution">
    <text evidence="15">The sequence shown here is derived from an EMBL/GenBank/DDBJ whole genome shotgun (WGS) entry which is preliminary data.</text>
</comment>
<dbReference type="PANTHER" id="PTHR13034:SF2">
    <property type="entry name" value="DYNACTIN SUBUNIT 4"/>
    <property type="match status" value="1"/>
</dbReference>
<dbReference type="OrthoDB" id="283815at2759"/>
<name>A0A5N5D6E8_9PEZI</name>
<keyword evidence="10" id="KW-0206">Cytoskeleton</keyword>
<evidence type="ECO:0000256" key="6">
    <source>
        <dbReference type="ARBA" id="ARBA00022553"/>
    </source>
</evidence>
<dbReference type="GO" id="GO:0005869">
    <property type="term" value="C:dynactin complex"/>
    <property type="evidence" value="ECO:0007669"/>
    <property type="project" value="InterPro"/>
</dbReference>
<sequence>MAQAFPYTFYSCPCVDTSTPSSRVRDKRSSQYSTHTKEEEDRTFDPRNPRSNFSLYPLEHLLYCEDCHQIRCPRCVSEEVITWFCPSCLFEVPSSNIRSDGNRCMRSCYNCPICTAPMIVNSLDSENEKHVRLGEDGEAVQPPGPFYLSCPYCQWSTLEIGVEFEKPNNISGQLARLANGGKTVPTLREREKARDKRKEAEENGKKHDDEEDDGIPDEDLPMDHDIRFSNLSAFYKSQLQTDTMGGGYGDYGYGSSSTLSRIMSMYSGSGAKKSKKDRPSAMREAFGSDEGFQVHNRSSEDEIIRRMREVGWEGTISPDQRQSQIHADVRFAADLRPVPTLLRTKRAKRCRTCRHILARPETKISSSRYKIKLLALNNIPQISLKALPRQAETAVPGITAPVAFDYNKLQPFMANHFILTIRNPLFDPIHVTLATPAITPGRIQSKVTVLCPEFEVGANTDVWDEALTGPGATQKKSQAPSSIELGASNPATQAEAGKVWERGRNWTSVVLEVVPDKADPADLDGGLDEDEDVLEIPMFVRIEYETDVTGDDIKEKDREKGKESGADGRVKREEAFWCLLGAGRIGELPKLG</sequence>
<evidence type="ECO:0000256" key="14">
    <source>
        <dbReference type="SAM" id="MobiDB-lite"/>
    </source>
</evidence>
<dbReference type="Proteomes" id="UP000325902">
    <property type="component" value="Unassembled WGS sequence"/>
</dbReference>
<organism evidence="15 16">
    <name type="scientific">Lasiodiplodia theobromae</name>
    <dbReference type="NCBI Taxonomy" id="45133"/>
    <lineage>
        <taxon>Eukaryota</taxon>
        <taxon>Fungi</taxon>
        <taxon>Dikarya</taxon>
        <taxon>Ascomycota</taxon>
        <taxon>Pezizomycotina</taxon>
        <taxon>Dothideomycetes</taxon>
        <taxon>Dothideomycetes incertae sedis</taxon>
        <taxon>Botryosphaeriales</taxon>
        <taxon>Botryosphaeriaceae</taxon>
        <taxon>Lasiodiplodia</taxon>
    </lineage>
</organism>
<dbReference type="Pfam" id="PF05502">
    <property type="entry name" value="Dynactin_p62"/>
    <property type="match status" value="1"/>
</dbReference>
<evidence type="ECO:0000256" key="4">
    <source>
        <dbReference type="ARBA" id="ARBA00022490"/>
    </source>
</evidence>
<feature type="region of interest" description="Disordered" evidence="14">
    <location>
        <begin position="181"/>
        <end position="218"/>
    </location>
</feature>
<protein>
    <recommendedName>
        <fullName evidence="12">Dynactin subunit 4</fullName>
    </recommendedName>
</protein>
<proteinExistence type="inferred from homology"/>
<dbReference type="InterPro" id="IPR008603">
    <property type="entry name" value="DCTN4"/>
</dbReference>
<evidence type="ECO:0000256" key="13">
    <source>
        <dbReference type="ARBA" id="ARBA00093507"/>
    </source>
</evidence>
<feature type="compositionally biased region" description="Basic and acidic residues" evidence="14">
    <location>
        <begin position="187"/>
        <end position="208"/>
    </location>
</feature>
<accession>A0A5N5D6E8</accession>
<evidence type="ECO:0000256" key="11">
    <source>
        <dbReference type="ARBA" id="ARBA00034776"/>
    </source>
</evidence>
<dbReference type="GO" id="GO:0001725">
    <property type="term" value="C:stress fiber"/>
    <property type="evidence" value="ECO:0007669"/>
    <property type="project" value="UniProtKB-SubCell"/>
</dbReference>
<evidence type="ECO:0000256" key="1">
    <source>
        <dbReference type="ARBA" id="ARBA00004300"/>
    </source>
</evidence>
<evidence type="ECO:0000313" key="15">
    <source>
        <dbReference type="EMBL" id="KAB2572910.1"/>
    </source>
</evidence>
<gene>
    <name evidence="15" type="primary">DCTN4</name>
    <name evidence="15" type="ORF">DBV05_g8458</name>
</gene>
<evidence type="ECO:0000256" key="10">
    <source>
        <dbReference type="ARBA" id="ARBA00023212"/>
    </source>
</evidence>
<reference evidence="15 16" key="1">
    <citation type="journal article" date="2019" name="Sci. Rep.">
        <title>A multi-omics analysis of the grapevine pathogen Lasiodiplodia theobromae reveals that temperature affects the expression of virulence- and pathogenicity-related genes.</title>
        <authorList>
            <person name="Felix C."/>
            <person name="Meneses R."/>
            <person name="Goncalves M.F.M."/>
            <person name="Tilleman L."/>
            <person name="Duarte A.S."/>
            <person name="Jorrin-Novo J.V."/>
            <person name="Van de Peer Y."/>
            <person name="Deforce D."/>
            <person name="Van Nieuwerburgh F."/>
            <person name="Esteves A.C."/>
            <person name="Alves A."/>
        </authorList>
    </citation>
    <scope>NUCLEOTIDE SEQUENCE [LARGE SCALE GENOMIC DNA]</scope>
    <source>
        <strain evidence="15 16">LA-SOL3</strain>
    </source>
</reference>
<evidence type="ECO:0000256" key="12">
    <source>
        <dbReference type="ARBA" id="ARBA00034864"/>
    </source>
</evidence>
<evidence type="ECO:0000256" key="5">
    <source>
        <dbReference type="ARBA" id="ARBA00022499"/>
    </source>
</evidence>
<comment type="similarity">
    <text evidence="11">Belongs to the dynactin subunit 4 family.</text>
</comment>
<keyword evidence="9" id="KW-0175">Coiled coil</keyword>
<dbReference type="EMBL" id="VCHE01000069">
    <property type="protein sequence ID" value="KAB2572910.1"/>
    <property type="molecule type" value="Genomic_DNA"/>
</dbReference>
<keyword evidence="4" id="KW-0963">Cytoplasm</keyword>
<comment type="subcellular location">
    <subcellularLocation>
        <location evidence="1">Cytoplasm</location>
        <location evidence="1">Cytoskeleton</location>
        <location evidence="1">Microtubule organizing center</location>
        <location evidence="1">Centrosome</location>
    </subcellularLocation>
    <subcellularLocation>
        <location evidence="2">Cytoplasm</location>
        <location evidence="2">Cytoskeleton</location>
        <location evidence="2">Stress fiber</location>
    </subcellularLocation>
    <subcellularLocation>
        <location evidence="3">Cytoplasm</location>
        <location evidence="3">Myofibril</location>
    </subcellularLocation>
</comment>
<feature type="compositionally biased region" description="Acidic residues" evidence="14">
    <location>
        <begin position="209"/>
        <end position="218"/>
    </location>
</feature>
<evidence type="ECO:0000256" key="8">
    <source>
        <dbReference type="ARBA" id="ARBA00022990"/>
    </source>
</evidence>
<keyword evidence="16" id="KW-1185">Reference proteome</keyword>
<comment type="subunit">
    <text evidence="13">Subunit of dynactin, a multiprotein complex part of a tripartite complex with dynein and a adapter, such as BICDL1, BICD2 or HOOK3. The dynactin complex is built around ACTR1A/ACTB filament and consists of an actin-related filament composed of a shoulder domain, a pointed end and a barbed end. Its length is defined by its flexible shoulder domain. The soulder is composed of 2 DCTN1 subunits, 4 DCTN2 and 2 DCTN3. The 4 DCNT2 (via N-terminus) bind the ACTR1A filament and act as molecular rulers to determine the length. The pointed end is important for binding dynein-dynactin cargo adapters. Consists of 4 subunits: ACTR10, DCNT4, DCTN5 and DCTN6. The barbed end is composed of a CAPZA1:CAPZB heterodimers, which binds ACTR1A/ACTB filament and dynactin and stabilizes dynactin. Interacts with ATP7B, but not ATP7A, in a copper-dependent manner. Interacts with ANK2; this interaction is required for localization at costameres. Interacts with N4BP2L1.</text>
</comment>
<evidence type="ECO:0000256" key="7">
    <source>
        <dbReference type="ARBA" id="ARBA00022843"/>
    </source>
</evidence>
<keyword evidence="6" id="KW-0597">Phosphoprotein</keyword>